<sequence length="1326" mass="151159">MAESSNFAQPAIPKFDGYYDHWSMLMENLLRSKEYWSLIENGVVVAPANATAEQQQAANESKLCDLKVKNYLFQSIDRAILDTILTRDTSKDIWDALRRKYQGSTKVKRAQLQTLRREFEVLEMGESESVNEYFARTLAIANRMTSHGETVQQITVVEKILRSMTERFNYVVCSIEESNDVTLMSIDELQSSLLLHEQRMKGKQIHSEEQALKVSNGGRGRGRSSSARGRGRGRMSKELIECFKCHKLGHYRNECPEWDKSANFAEFETEEEMLLMAYSQLNIERKDQAWYLDSGCSNHMIGTKDWLFDLDETFRESVKLGNDSKMAVMGKGNLRLDIGGRIIIITDVYYLPGLGNNLLSIGQLQQKGLTIVFKNNVCQLFHEDKGLILSTEMTMNRMYIVRATVIIPNCLQVTKAEETELWHKRYAHLSIKGLRVLNKKHMVKGLPELRDTEEKCTDCLSGKQHRENMPKQANWRASEILELIHSDICGPITPKSNGGNRYFLTFTDDFSRKTWTYIIQEKSCALSVFKKFKSLVENESNCLIKCLRTDRGGEFTSLEFNNFCSSQGIKRQLTAAYTPQQNGVAERKNRTILNMVRSMISCRGVPKCFWPEAVKWATYVMNRSPTFAVKDITPEEAYSGVKPSVHHFRIFGCLAHVHIPDAHRKKLDGKSTKCIHLGVSEESKAYKLYDPTARKIIISRDVIFEENKGWNWNKASTSNSGEQLSDNEAGIEVENNDTDALNNENNGDTIENENEAGSSDMDLEDSEEEQAISPRPRRPPGYLRDYVTGNELPDDDDQLQNLAIAMFGTSDDPATYEEAMKSKVWRDAMEAEIKSIESNGTWELTKLPKEAKAIGVKWIYKTKLNEKGKVEKHKARLVAKGYSQKHGIDYGEVFAPVARWDTIRTILSLAAFERWPVYQLDVKSAFLHGDLMEDVYVMQPLGYEQKGSDLVYKLKKALYGLKQAPRAWYSKIESYFVSEQFEKCSHEHTLFVKYSSNKKVLIVSIYVDDLIYTGNDNQMMDEFKASMKDKFSMTDLGKMKYFLGVEVNQCEEGIFIHQQKYGTEILQRFGMQECNKVCSPIVPGCKLVKDETALACDATLYKQMIGCLMYLLATRPDMTYAVCLAARYMERPTEMHVAVVKRILRYLKGTLTLGVLYKCRNGNDFVLQGWSDSDYAGDYDDRKSTSGYVFTLGESAICWSSKKQPIVTLSTTEAEFVSAASCACQCIWLKNILSHLLVEQAGCVSINCDNSSSIKLSKNPIMHGRCKHIDVRYHFLRDLSRDGVIELKYCKSQDQLADIMTKPLKLESFCRLREGLGMSIAQDVNK</sequence>
<organism evidence="1 2">
    <name type="scientific">Trifolium pratense</name>
    <name type="common">Red clover</name>
    <dbReference type="NCBI Taxonomy" id="57577"/>
    <lineage>
        <taxon>Eukaryota</taxon>
        <taxon>Viridiplantae</taxon>
        <taxon>Streptophyta</taxon>
        <taxon>Embryophyta</taxon>
        <taxon>Tracheophyta</taxon>
        <taxon>Spermatophyta</taxon>
        <taxon>Magnoliopsida</taxon>
        <taxon>eudicotyledons</taxon>
        <taxon>Gunneridae</taxon>
        <taxon>Pentapetalae</taxon>
        <taxon>rosids</taxon>
        <taxon>fabids</taxon>
        <taxon>Fabales</taxon>
        <taxon>Fabaceae</taxon>
        <taxon>Papilionoideae</taxon>
        <taxon>50 kb inversion clade</taxon>
        <taxon>NPAAA clade</taxon>
        <taxon>Hologalegina</taxon>
        <taxon>IRL clade</taxon>
        <taxon>Trifolieae</taxon>
        <taxon>Trifolium</taxon>
    </lineage>
</organism>
<protein>
    <submittedName>
        <fullName evidence="1">Uncharacterized protein</fullName>
    </submittedName>
</protein>
<reference evidence="1" key="1">
    <citation type="submission" date="2023-10" db="EMBL/GenBank/DDBJ databases">
        <authorList>
            <person name="Rodriguez Cubillos JULIANA M."/>
            <person name="De Vega J."/>
        </authorList>
    </citation>
    <scope>NUCLEOTIDE SEQUENCE</scope>
</reference>
<comment type="caution">
    <text evidence="1">The sequence shown here is derived from an EMBL/GenBank/DDBJ whole genome shotgun (WGS) entry which is preliminary data.</text>
</comment>
<accession>A0ACB0IU08</accession>
<evidence type="ECO:0000313" key="2">
    <source>
        <dbReference type="Proteomes" id="UP001177021"/>
    </source>
</evidence>
<name>A0ACB0IU08_TRIPR</name>
<evidence type="ECO:0000313" key="1">
    <source>
        <dbReference type="EMBL" id="CAJ2635794.1"/>
    </source>
</evidence>
<gene>
    <name evidence="1" type="ORF">MILVUS5_LOCUS6404</name>
</gene>
<dbReference type="Proteomes" id="UP001177021">
    <property type="component" value="Unassembled WGS sequence"/>
</dbReference>
<dbReference type="EMBL" id="CASHSV030000002">
    <property type="protein sequence ID" value="CAJ2635794.1"/>
    <property type="molecule type" value="Genomic_DNA"/>
</dbReference>
<proteinExistence type="predicted"/>
<keyword evidence="2" id="KW-1185">Reference proteome</keyword>